<evidence type="ECO:0000259" key="1">
    <source>
        <dbReference type="Pfam" id="PF07791"/>
    </source>
</evidence>
<dbReference type="AlphaFoldDB" id="A0A2G4YW33"/>
<dbReference type="RefSeq" id="WP_099470928.1">
    <property type="nucleotide sequence ID" value="NZ_CP041025.1"/>
</dbReference>
<sequence>MAYAFHGGKQENGTFMNPYTPLDGDMKKVAPIDCSQDGGLRISHIEPFTTGRPVDPTYIPTRLKRGGPSPSKQPLLEIDGFLAGGLLVTAQFKEILEGLESGVHQFFPMEIEQRGKYLGKRYLFVIGNRLDSLNRAHSIPKTEPGTLFLPMQDDIKKVFDKKAIAGHHAWHDKYTLGRYVSDELVAALRAVGLTNFSSIHYDEA</sequence>
<dbReference type="InterPro" id="IPR012433">
    <property type="entry name" value="Imm11"/>
</dbReference>
<protein>
    <recommendedName>
        <fullName evidence="1">Immunity MXAN-0049 protein domain-containing protein</fullName>
    </recommendedName>
</protein>
<dbReference type="OrthoDB" id="8660107at2"/>
<dbReference type="Pfam" id="PF07791">
    <property type="entry name" value="Imm11"/>
    <property type="match status" value="1"/>
</dbReference>
<evidence type="ECO:0000313" key="2">
    <source>
        <dbReference type="EMBL" id="PHZ86551.1"/>
    </source>
</evidence>
<accession>A0A2G4YW33</accession>
<feature type="domain" description="Immunity MXAN-0049 protein" evidence="1">
    <location>
        <begin position="79"/>
        <end position="197"/>
    </location>
</feature>
<proteinExistence type="predicted"/>
<reference evidence="2 3" key="1">
    <citation type="submission" date="2017-10" db="EMBL/GenBank/DDBJ databases">
        <title>Frigbacter circumglobatus gen. nov. sp. nov., isolated from sediment cultured in situ.</title>
        <authorList>
            <person name="Zhao Z."/>
        </authorList>
    </citation>
    <scope>NUCLEOTIDE SEQUENCE [LARGE SCALE GENOMIC DNA]</scope>
    <source>
        <strain evidence="2 3">ZYL</strain>
    </source>
</reference>
<comment type="caution">
    <text evidence="2">The sequence shown here is derived from an EMBL/GenBank/DDBJ whole genome shotgun (WGS) entry which is preliminary data.</text>
</comment>
<dbReference type="Proteomes" id="UP000229730">
    <property type="component" value="Unassembled WGS sequence"/>
</dbReference>
<dbReference type="EMBL" id="PDEM01000007">
    <property type="protein sequence ID" value="PHZ86551.1"/>
    <property type="molecule type" value="Genomic_DNA"/>
</dbReference>
<organism evidence="2 3">
    <name type="scientific">Paremcibacter congregatus</name>
    <dbReference type="NCBI Taxonomy" id="2043170"/>
    <lineage>
        <taxon>Bacteria</taxon>
        <taxon>Pseudomonadati</taxon>
        <taxon>Pseudomonadota</taxon>
        <taxon>Alphaproteobacteria</taxon>
        <taxon>Emcibacterales</taxon>
        <taxon>Emcibacteraceae</taxon>
        <taxon>Paremcibacter</taxon>
    </lineage>
</organism>
<name>A0A2G4YW33_9PROT</name>
<evidence type="ECO:0000313" key="3">
    <source>
        <dbReference type="Proteomes" id="UP000229730"/>
    </source>
</evidence>
<keyword evidence="3" id="KW-1185">Reference proteome</keyword>
<dbReference type="InParanoid" id="A0A2G4YW33"/>
<gene>
    <name evidence="2" type="ORF">CRD36_01325</name>
</gene>